<comment type="caution">
    <text evidence="1">The sequence shown here is derived from an EMBL/GenBank/DDBJ whole genome shotgun (WGS) entry which is preliminary data.</text>
</comment>
<evidence type="ECO:0000313" key="1">
    <source>
        <dbReference type="EMBL" id="GMR54256.1"/>
    </source>
</evidence>
<organism evidence="1 2">
    <name type="scientific">Pristionchus mayeri</name>
    <dbReference type="NCBI Taxonomy" id="1317129"/>
    <lineage>
        <taxon>Eukaryota</taxon>
        <taxon>Metazoa</taxon>
        <taxon>Ecdysozoa</taxon>
        <taxon>Nematoda</taxon>
        <taxon>Chromadorea</taxon>
        <taxon>Rhabditida</taxon>
        <taxon>Rhabditina</taxon>
        <taxon>Diplogasteromorpha</taxon>
        <taxon>Diplogasteroidea</taxon>
        <taxon>Neodiplogasteridae</taxon>
        <taxon>Pristionchus</taxon>
    </lineage>
</organism>
<sequence length="1158" mass="131219">MSTITCSNFLPRVQLIPYEEGRHLLTAHGPFLELYDLDRFHSDDFDAREYEPIRTHVFEKHKVRSFVILESGHVLALSSNHEKNKLTVQGCIVHRDLILRGGYTDKSSIHSLIEEPSRSDAYCTAVIPGSNEVLLLTQSTLTHFQFLFEDDSNVVCDVIEKFELQTLLSPLYSRRPIDPLAIDSSSEYTIIISVGDSIVLLKYSSLERNKWACRAIHDPKGSLLGLSRVMVIPGMEVAVIAGKFFTKFISTSFRQSGVSKDQIRVLHEEIEMEKTKVMGCSSRDGIALVYLIRNWDFTLWKVHKQSVTRERTFMHSSDDRIQETAKKQQIQEKSVIRKDKKSVTYERVMVNNKKENIVCSEPISAIVMRRNFVNSTDLLIISYASGGVKVLRTEDIIKDPVCSFIHLGRKNLPVENLYPCWEFPLDPVTPLTRLIGISNGIPFLFKLKKGLWTSTDLLPSRKKKYSHVSSSAAKFGYTIAVFYNQHDICFCFFNEKFEKKEYELNCEIKCCYINSTTIVITTLEKILLLDLRGSLTTDENEGYYRASLDFAKIGVSAKEISQGVESAFCRKRDHQWADCYIQFKCGQMRTVPMELSDNSREYTIQEMYDSSFEGSVMGMEEESSTASGKYTIGLASDERGNNFSLKKCGTLCRASEIPGSNRIWTTNLSKSLPEGTHLLGFIPIQATNADDHDTYVLAKEKGGEFLYLQDAAEKEDIVDEPVPSKFWNSHIFGHFVGPKENGRCALYSTSTRKYGEPELMRVEVRVSHARKRENLVMDGSLSQPNRILRLVHRMGKNSIVVSACANRIEMHELSSKGRLNLKKAIELTNEKEEAIVITYFDTYFPQSSNTLYIGTASLSGEFTLITWDSLTNEHNCNSTSTDNAIHRLFFICDESSSLPPTHILSLNESFLMVHEVSSNTTKQPKRYPLHSLFRSQDSANALDHKVLIACHGEGIDMHDMWVVSKEEVALFAGKTNHTFTKNIDNFSLSSWEGELESIFFLSTRNPATSDIYANFVFVAKGRGQIGVFASIQTIEQPPTTILFEELRKGTKSKSTAIHGELLNCTVQGEDKIEVKIRLFIASYRAISIEEINASITTSRLELVKHSKQGKIRMTTTDPTQIVVSRMEERTNRPTPKYAIVSGSEGTETVRICENKLRR</sequence>
<protein>
    <submittedName>
        <fullName evidence="1">Uncharacterized protein</fullName>
    </submittedName>
</protein>
<evidence type="ECO:0000313" key="2">
    <source>
        <dbReference type="Proteomes" id="UP001328107"/>
    </source>
</evidence>
<dbReference type="AlphaFoldDB" id="A0AAN5I8K2"/>
<accession>A0AAN5I8K2</accession>
<gene>
    <name evidence="1" type="ORF">PMAYCL1PPCAC_24451</name>
</gene>
<dbReference type="EMBL" id="BTRK01000005">
    <property type="protein sequence ID" value="GMR54256.1"/>
    <property type="molecule type" value="Genomic_DNA"/>
</dbReference>
<keyword evidence="2" id="KW-1185">Reference proteome</keyword>
<reference evidence="2" key="1">
    <citation type="submission" date="2022-10" db="EMBL/GenBank/DDBJ databases">
        <title>Genome assembly of Pristionchus species.</title>
        <authorList>
            <person name="Yoshida K."/>
            <person name="Sommer R.J."/>
        </authorList>
    </citation>
    <scope>NUCLEOTIDE SEQUENCE [LARGE SCALE GENOMIC DNA]</scope>
    <source>
        <strain evidence="2">RS5460</strain>
    </source>
</reference>
<proteinExistence type="predicted"/>
<name>A0AAN5I8K2_9BILA</name>
<dbReference type="Proteomes" id="UP001328107">
    <property type="component" value="Unassembled WGS sequence"/>
</dbReference>